<dbReference type="KEGG" id="vg:54997691"/>
<reference evidence="3" key="1">
    <citation type="submission" date="2018-06" db="EMBL/GenBank/DDBJ databases">
        <authorList>
            <person name="Zhirakovskaya E."/>
        </authorList>
    </citation>
    <scope>NUCLEOTIDE SEQUENCE [LARGE SCALE GENOMIC DNA]</scope>
</reference>
<accession>A0A345KWD5</accession>
<sequence>MTQPTTLETFGATYLRLQQLLADVGEAQWKAGATPRPVEDTTERSKGTTSDPTPTIVVDGRRLALRAAVIEAEQALEKAGRVMQAAERHLNDKLEAHHG</sequence>
<evidence type="ECO:0000256" key="1">
    <source>
        <dbReference type="SAM" id="MobiDB-lite"/>
    </source>
</evidence>
<protein>
    <submittedName>
        <fullName evidence="2">Uncharacterized protein</fullName>
    </submittedName>
</protein>
<dbReference type="EMBL" id="MH509447">
    <property type="protein sequence ID" value="AXH47337.1"/>
    <property type="molecule type" value="Genomic_DNA"/>
</dbReference>
<gene>
    <name evidence="2" type="primary">42</name>
    <name evidence="2" type="ORF">SEA_EDEN_42</name>
</gene>
<organism evidence="2 3">
    <name type="scientific">Microbacterium phage Eden</name>
    <dbReference type="NCBI Taxonomy" id="2250289"/>
    <lineage>
        <taxon>Viruses</taxon>
        <taxon>Duplodnaviria</taxon>
        <taxon>Heunggongvirae</taxon>
        <taxon>Uroviricota</taxon>
        <taxon>Caudoviricetes</taxon>
        <taxon>Edenvirus</taxon>
        <taxon>Edenvirus eden</taxon>
    </lineage>
</organism>
<name>A0A345KWD5_9CAUD</name>
<feature type="compositionally biased region" description="Basic and acidic residues" evidence="1">
    <location>
        <begin position="37"/>
        <end position="46"/>
    </location>
</feature>
<dbReference type="RefSeq" id="YP_009806821.1">
    <property type="nucleotide sequence ID" value="NC_048017.1"/>
</dbReference>
<dbReference type="Proteomes" id="UP000260367">
    <property type="component" value="Segment"/>
</dbReference>
<evidence type="ECO:0000313" key="3">
    <source>
        <dbReference type="Proteomes" id="UP000260367"/>
    </source>
</evidence>
<dbReference type="InterPro" id="IPR055593">
    <property type="entry name" value="DUF7169"/>
</dbReference>
<dbReference type="Pfam" id="PF23773">
    <property type="entry name" value="DUF7169"/>
    <property type="match status" value="1"/>
</dbReference>
<feature type="region of interest" description="Disordered" evidence="1">
    <location>
        <begin position="30"/>
        <end position="55"/>
    </location>
</feature>
<evidence type="ECO:0000313" key="2">
    <source>
        <dbReference type="EMBL" id="AXH47337.1"/>
    </source>
</evidence>
<keyword evidence="3" id="KW-1185">Reference proteome</keyword>
<proteinExistence type="predicted"/>
<dbReference type="GeneID" id="54997691"/>